<protein>
    <submittedName>
        <fullName evidence="2">Peptidase M15</fullName>
    </submittedName>
</protein>
<dbReference type="CDD" id="cd14846">
    <property type="entry name" value="Peptidase_M15_like"/>
    <property type="match status" value="1"/>
</dbReference>
<dbReference type="Gene3D" id="3.30.1380.10">
    <property type="match status" value="1"/>
</dbReference>
<dbReference type="InterPro" id="IPR052179">
    <property type="entry name" value="DD-CPase-like"/>
</dbReference>
<dbReference type="InterPro" id="IPR009045">
    <property type="entry name" value="Zn_M74/Hedgehog-like"/>
</dbReference>
<evidence type="ECO:0000313" key="2">
    <source>
        <dbReference type="EMBL" id="ORX10126.1"/>
    </source>
</evidence>
<evidence type="ECO:0000259" key="1">
    <source>
        <dbReference type="Pfam" id="PF02557"/>
    </source>
</evidence>
<reference evidence="2 3" key="1">
    <citation type="submission" date="2016-01" db="EMBL/GenBank/DDBJ databases">
        <title>The new phylogeny of the genus Mycobacterium.</title>
        <authorList>
            <person name="Tarcisio F."/>
            <person name="Conor M."/>
            <person name="Antonella G."/>
            <person name="Elisabetta G."/>
            <person name="Giulia F.S."/>
            <person name="Sara T."/>
            <person name="Anna F."/>
            <person name="Clotilde B."/>
            <person name="Roberto B."/>
            <person name="Veronica D.S."/>
            <person name="Fabio R."/>
            <person name="Monica P."/>
            <person name="Olivier J."/>
            <person name="Enrico T."/>
            <person name="Nicola S."/>
        </authorList>
    </citation>
    <scope>NUCLEOTIDE SEQUENCE [LARGE SCALE GENOMIC DNA]</scope>
    <source>
        <strain evidence="2 3">ATCC 700010</strain>
    </source>
</reference>
<proteinExistence type="predicted"/>
<dbReference type="EMBL" id="LQQA01000033">
    <property type="protein sequence ID" value="ORX10126.1"/>
    <property type="molecule type" value="Genomic_DNA"/>
</dbReference>
<dbReference type="PANTHER" id="PTHR34385:SF1">
    <property type="entry name" value="PEPTIDOGLYCAN L-ALANYL-D-GLUTAMATE ENDOPEPTIDASE CWLK"/>
    <property type="match status" value="1"/>
</dbReference>
<comment type="caution">
    <text evidence="2">The sequence shown here is derived from an EMBL/GenBank/DDBJ whole genome shotgun (WGS) entry which is preliminary data.</text>
</comment>
<feature type="domain" description="D-alanyl-D-alanine carboxypeptidase-like core" evidence="1">
    <location>
        <begin position="88"/>
        <end position="184"/>
    </location>
</feature>
<dbReference type="Pfam" id="PF02557">
    <property type="entry name" value="VanY"/>
    <property type="match status" value="1"/>
</dbReference>
<gene>
    <name evidence="2" type="ORF">AWC31_08090</name>
</gene>
<evidence type="ECO:0000313" key="3">
    <source>
        <dbReference type="Proteomes" id="UP000193964"/>
    </source>
</evidence>
<dbReference type="GO" id="GO:0006508">
    <property type="term" value="P:proteolysis"/>
    <property type="evidence" value="ECO:0007669"/>
    <property type="project" value="InterPro"/>
</dbReference>
<organism evidence="2 3">
    <name type="scientific">Mycolicibacterium wolinskyi</name>
    <dbReference type="NCBI Taxonomy" id="59750"/>
    <lineage>
        <taxon>Bacteria</taxon>
        <taxon>Bacillati</taxon>
        <taxon>Actinomycetota</taxon>
        <taxon>Actinomycetes</taxon>
        <taxon>Mycobacteriales</taxon>
        <taxon>Mycobacteriaceae</taxon>
        <taxon>Mycolicibacterium</taxon>
    </lineage>
</organism>
<sequence length="214" mass="22516">MTVNSYRSVQLVLLAVSVLLCTALLGVLVHESVVSPSSAAGAAILVKHHDLLGPPGAAPSRSRVGVADGVIDDGVTVFDETSPAVVNLDPDLLGALRMAATQAADEGVVFVVNSGWRSAAYQEQLLREAIAQYGSADEAARWVATPTTSAHVSGDAVDIGPAEAASWLSTHGAEHGLCQIYTNEQWHFELRPDANNHGCPPLYADPTEDPRMQK</sequence>
<dbReference type="OrthoDB" id="3293184at2"/>
<dbReference type="AlphaFoldDB" id="A0A1X2EVF9"/>
<dbReference type="PANTHER" id="PTHR34385">
    <property type="entry name" value="D-ALANYL-D-ALANINE CARBOXYPEPTIDASE"/>
    <property type="match status" value="1"/>
</dbReference>
<dbReference type="Proteomes" id="UP000193964">
    <property type="component" value="Unassembled WGS sequence"/>
</dbReference>
<dbReference type="SUPFAM" id="SSF55166">
    <property type="entry name" value="Hedgehog/DD-peptidase"/>
    <property type="match status" value="1"/>
</dbReference>
<name>A0A1X2EVF9_9MYCO</name>
<dbReference type="InterPro" id="IPR003709">
    <property type="entry name" value="VanY-like_core_dom"/>
</dbReference>
<dbReference type="GO" id="GO:0008233">
    <property type="term" value="F:peptidase activity"/>
    <property type="evidence" value="ECO:0007669"/>
    <property type="project" value="InterPro"/>
</dbReference>
<accession>A0A1X2EVF9</accession>
<dbReference type="RefSeq" id="WP_085149571.1">
    <property type="nucleotide sequence ID" value="NZ_JACKUA010000020.1"/>
</dbReference>